<feature type="region of interest" description="Disordered" evidence="11">
    <location>
        <begin position="74"/>
        <end position="147"/>
    </location>
</feature>
<comment type="similarity">
    <text evidence="1 10">Belongs to the precorrin methyltransferase family.</text>
</comment>
<comment type="pathway">
    <text evidence="9">Cofactor biosynthesis; adenosylcobalamin biosynthesis; precorrin-2 from uroporphyrinogen III: step 1/1.</text>
</comment>
<reference evidence="13 14" key="1">
    <citation type="submission" date="2019-04" db="EMBL/GenBank/DDBJ databases">
        <title>Azoarcus nasutitermitis sp. nov. isolated from termite nest.</title>
        <authorList>
            <person name="Lin S.-Y."/>
            <person name="Hameed A."/>
            <person name="Hsu Y.-H."/>
            <person name="Young C.-C."/>
        </authorList>
    </citation>
    <scope>NUCLEOTIDE SEQUENCE [LARGE SCALE GENOMIC DNA]</scope>
    <source>
        <strain evidence="13 14">CC-YHH838</strain>
    </source>
</reference>
<dbReference type="PANTHER" id="PTHR45790">
    <property type="entry name" value="SIROHEME SYNTHASE-RELATED"/>
    <property type="match status" value="1"/>
</dbReference>
<dbReference type="UniPathway" id="UPA00262">
    <property type="reaction ID" value="UER00211"/>
</dbReference>
<comment type="pathway">
    <text evidence="8">Porphyrin-containing compound metabolism; siroheme biosynthesis; precorrin-2 from uroporphyrinogen III: step 1/1.</text>
</comment>
<dbReference type="InterPro" id="IPR050161">
    <property type="entry name" value="Siro_Cobalamin_biosynth"/>
</dbReference>
<protein>
    <recommendedName>
        <fullName evidence="2">uroporphyrinogen-III C-methyltransferase</fullName>
        <ecNumber evidence="2">2.1.1.107</ecNumber>
    </recommendedName>
</protein>
<dbReference type="InterPro" id="IPR014776">
    <property type="entry name" value="4pyrrole_Mease_sub2"/>
</dbReference>
<evidence type="ECO:0000313" key="13">
    <source>
        <dbReference type="EMBL" id="THF65601.1"/>
    </source>
</evidence>
<dbReference type="Gene3D" id="3.30.950.10">
    <property type="entry name" value="Methyltransferase, Cobalt-precorrin-4 Transmethylase, Domain 2"/>
    <property type="match status" value="1"/>
</dbReference>
<dbReference type="FunFam" id="3.40.1010.10:FF:000001">
    <property type="entry name" value="Siroheme synthase"/>
    <property type="match status" value="1"/>
</dbReference>
<dbReference type="NCBIfam" id="NF004790">
    <property type="entry name" value="PRK06136.1"/>
    <property type="match status" value="1"/>
</dbReference>
<dbReference type="InterPro" id="IPR006366">
    <property type="entry name" value="CobA/CysG_C"/>
</dbReference>
<dbReference type="Proteomes" id="UP000308430">
    <property type="component" value="Unassembled WGS sequence"/>
</dbReference>
<evidence type="ECO:0000256" key="7">
    <source>
        <dbReference type="ARBA" id="ARBA00023244"/>
    </source>
</evidence>
<feature type="compositionally biased region" description="Basic residues" evidence="11">
    <location>
        <begin position="74"/>
        <end position="102"/>
    </location>
</feature>
<dbReference type="AlphaFoldDB" id="A0A4S4AZL5"/>
<dbReference type="Gene3D" id="3.40.1010.10">
    <property type="entry name" value="Cobalt-precorrin-4 Transmethylase, Domain 1"/>
    <property type="match status" value="1"/>
</dbReference>
<evidence type="ECO:0000256" key="2">
    <source>
        <dbReference type="ARBA" id="ARBA00012162"/>
    </source>
</evidence>
<keyword evidence="3" id="KW-0169">Cobalamin biosynthesis</keyword>
<dbReference type="PANTHER" id="PTHR45790:SF3">
    <property type="entry name" value="S-ADENOSYL-L-METHIONINE-DEPENDENT UROPORPHYRINOGEN III METHYLTRANSFERASE, CHLOROPLASTIC"/>
    <property type="match status" value="1"/>
</dbReference>
<evidence type="ECO:0000256" key="4">
    <source>
        <dbReference type="ARBA" id="ARBA00022603"/>
    </source>
</evidence>
<dbReference type="CDD" id="cd11642">
    <property type="entry name" value="SUMT"/>
    <property type="match status" value="1"/>
</dbReference>
<keyword evidence="6" id="KW-0949">S-adenosyl-L-methionine</keyword>
<dbReference type="GO" id="GO:0004851">
    <property type="term" value="F:uroporphyrin-III C-methyltransferase activity"/>
    <property type="evidence" value="ECO:0007669"/>
    <property type="project" value="UniProtKB-EC"/>
</dbReference>
<evidence type="ECO:0000256" key="6">
    <source>
        <dbReference type="ARBA" id="ARBA00022691"/>
    </source>
</evidence>
<evidence type="ECO:0000256" key="8">
    <source>
        <dbReference type="ARBA" id="ARBA00025705"/>
    </source>
</evidence>
<dbReference type="EC" id="2.1.1.107" evidence="2"/>
<dbReference type="InterPro" id="IPR003043">
    <property type="entry name" value="Uropor_MeTrfase_CS"/>
</dbReference>
<dbReference type="PROSITE" id="PS00840">
    <property type="entry name" value="SUMT_2"/>
    <property type="match status" value="1"/>
</dbReference>
<gene>
    <name evidence="13" type="primary">cobA</name>
    <name evidence="13" type="ORF">E6C76_08480</name>
</gene>
<dbReference type="OrthoDB" id="9815856at2"/>
<dbReference type="GO" id="GO:0032259">
    <property type="term" value="P:methylation"/>
    <property type="evidence" value="ECO:0007669"/>
    <property type="project" value="UniProtKB-KW"/>
</dbReference>
<name>A0A4S4AZL5_9RHOO</name>
<dbReference type="PROSITE" id="PS00839">
    <property type="entry name" value="SUMT_1"/>
    <property type="match status" value="1"/>
</dbReference>
<keyword evidence="7" id="KW-0627">Porphyrin biosynthesis</keyword>
<dbReference type="EMBL" id="SSOC01000003">
    <property type="protein sequence ID" value="THF65601.1"/>
    <property type="molecule type" value="Genomic_DNA"/>
</dbReference>
<feature type="region of interest" description="Disordered" evidence="11">
    <location>
        <begin position="1"/>
        <end position="36"/>
    </location>
</feature>
<dbReference type="GO" id="GO:0009236">
    <property type="term" value="P:cobalamin biosynthetic process"/>
    <property type="evidence" value="ECO:0007669"/>
    <property type="project" value="UniProtKB-KW"/>
</dbReference>
<evidence type="ECO:0000259" key="12">
    <source>
        <dbReference type="Pfam" id="PF00590"/>
    </source>
</evidence>
<evidence type="ECO:0000256" key="5">
    <source>
        <dbReference type="ARBA" id="ARBA00022679"/>
    </source>
</evidence>
<dbReference type="Pfam" id="PF00590">
    <property type="entry name" value="TP_methylase"/>
    <property type="match status" value="1"/>
</dbReference>
<keyword evidence="14" id="KW-1185">Reference proteome</keyword>
<feature type="domain" description="Tetrapyrrole methylase" evidence="12">
    <location>
        <begin position="163"/>
        <end position="372"/>
    </location>
</feature>
<proteinExistence type="inferred from homology"/>
<dbReference type="GO" id="GO:0019354">
    <property type="term" value="P:siroheme biosynthetic process"/>
    <property type="evidence" value="ECO:0007669"/>
    <property type="project" value="UniProtKB-UniPathway"/>
</dbReference>
<evidence type="ECO:0000256" key="9">
    <source>
        <dbReference type="ARBA" id="ARBA00060548"/>
    </source>
</evidence>
<evidence type="ECO:0000313" key="14">
    <source>
        <dbReference type="Proteomes" id="UP000308430"/>
    </source>
</evidence>
<accession>A0A4S4AZL5</accession>
<dbReference type="InterPro" id="IPR014777">
    <property type="entry name" value="4pyrrole_Mease_sub1"/>
</dbReference>
<organism evidence="13 14">
    <name type="scientific">Pseudothauera nasutitermitis</name>
    <dbReference type="NCBI Taxonomy" id="2565930"/>
    <lineage>
        <taxon>Bacteria</taxon>
        <taxon>Pseudomonadati</taxon>
        <taxon>Pseudomonadota</taxon>
        <taxon>Betaproteobacteria</taxon>
        <taxon>Rhodocyclales</taxon>
        <taxon>Zoogloeaceae</taxon>
        <taxon>Pseudothauera</taxon>
    </lineage>
</organism>
<evidence type="ECO:0000256" key="11">
    <source>
        <dbReference type="SAM" id="MobiDB-lite"/>
    </source>
</evidence>
<dbReference type="NCBIfam" id="TIGR01469">
    <property type="entry name" value="cobA_cysG_Cterm"/>
    <property type="match status" value="1"/>
</dbReference>
<evidence type="ECO:0000256" key="10">
    <source>
        <dbReference type="RuleBase" id="RU003960"/>
    </source>
</evidence>
<evidence type="ECO:0000256" key="1">
    <source>
        <dbReference type="ARBA" id="ARBA00005879"/>
    </source>
</evidence>
<evidence type="ECO:0000256" key="3">
    <source>
        <dbReference type="ARBA" id="ARBA00022573"/>
    </source>
</evidence>
<keyword evidence="5 10" id="KW-0808">Transferase</keyword>
<dbReference type="FunFam" id="3.30.950.10:FF:000001">
    <property type="entry name" value="Siroheme synthase"/>
    <property type="match status" value="1"/>
</dbReference>
<dbReference type="InterPro" id="IPR035996">
    <property type="entry name" value="4pyrrol_Methylase_sf"/>
</dbReference>
<comment type="caution">
    <text evidence="13">The sequence shown here is derived from an EMBL/GenBank/DDBJ whole genome shotgun (WGS) entry which is preliminary data.</text>
</comment>
<sequence>MPGCYGAASRARLNGRSARHSTSCRKPGSKAAGPVAQAAGPSLIPINRSTPDAFLIDIRLRARPGGALFLCRRGRARQRHRQGQGTRRHLVQHLPRRRRHQPGRPVSQPPATEGDLPGKTAEGLPRRQAQGSGHEQHGGPARRRAHPRAGRALFQGGAALNGTVYLVGAGPGDPELLTLKAARLLAGADAIVCDRLVGDGVAAYANPHAQWHRMGKQAGCSHLQQREINALLLRLAREGKTVVRLKGGDPFVFGRGGEEMLYLAEHGIVVEVVPGITAATGCAAALGLPLTHRGVATSLRFVTGHLRDDADLDLDWRSLADPDCTLVFYMAVANAAAIAAALVAHGMPPSTPAMFVRAGTTAKQASRAMPISRVPQAAALFKPPALLIVGNVVSLRHAVPRGIPIAVGDAAPAPQSAASVVCVAASA</sequence>
<keyword evidence="4 10" id="KW-0489">Methyltransferase</keyword>
<dbReference type="InterPro" id="IPR000878">
    <property type="entry name" value="4pyrrol_Mease"/>
</dbReference>
<dbReference type="SUPFAM" id="SSF53790">
    <property type="entry name" value="Tetrapyrrole methylase"/>
    <property type="match status" value="1"/>
</dbReference>